<evidence type="ECO:0000259" key="5">
    <source>
        <dbReference type="Pfam" id="PF22178"/>
    </source>
</evidence>
<keyword evidence="7" id="KW-1185">Reference proteome</keyword>
<dbReference type="SUPFAM" id="SSF69279">
    <property type="entry name" value="Phage tail proteins"/>
    <property type="match status" value="2"/>
</dbReference>
<dbReference type="Pfam" id="PF22178">
    <property type="entry name" value="Gp5_trimer_C"/>
    <property type="match status" value="1"/>
</dbReference>
<evidence type="ECO:0000256" key="1">
    <source>
        <dbReference type="ARBA" id="ARBA00004613"/>
    </source>
</evidence>
<dbReference type="NCBIfam" id="TIGR03361">
    <property type="entry name" value="VI_Rhs_Vgr"/>
    <property type="match status" value="1"/>
</dbReference>
<protein>
    <submittedName>
        <fullName evidence="6">Uncharacterized protein</fullName>
    </submittedName>
</protein>
<evidence type="ECO:0000259" key="4">
    <source>
        <dbReference type="Pfam" id="PF04717"/>
    </source>
</evidence>
<dbReference type="Gene3D" id="2.30.110.50">
    <property type="match status" value="1"/>
</dbReference>
<reference evidence="6 7" key="1">
    <citation type="submission" date="2019-05" db="EMBL/GenBank/DDBJ databases">
        <authorList>
            <consortium name="Science for Life Laboratories"/>
        </authorList>
    </citation>
    <scope>NUCLEOTIDE SEQUENCE [LARGE SCALE GENOMIC DNA]</scope>
    <source>
        <strain evidence="6">Soil9</strain>
    </source>
</reference>
<keyword evidence="3" id="KW-0964">Secreted</keyword>
<dbReference type="InterPro" id="IPR017847">
    <property type="entry name" value="T6SS_RhsGE_Vgr_subset"/>
</dbReference>
<dbReference type="Pfam" id="PF05954">
    <property type="entry name" value="Phage_GPD"/>
    <property type="match status" value="1"/>
</dbReference>
<dbReference type="SUPFAM" id="SSF69255">
    <property type="entry name" value="gp5 N-terminal domain-like"/>
    <property type="match status" value="1"/>
</dbReference>
<evidence type="ECO:0000256" key="3">
    <source>
        <dbReference type="ARBA" id="ARBA00022525"/>
    </source>
</evidence>
<feature type="domain" description="Gp5/Type VI secretion system Vgr C-terminal trimerisation" evidence="5">
    <location>
        <begin position="465"/>
        <end position="576"/>
    </location>
</feature>
<dbReference type="Gene3D" id="2.40.50.230">
    <property type="entry name" value="Gp5 N-terminal domain"/>
    <property type="match status" value="1"/>
</dbReference>
<proteinExistence type="inferred from homology"/>
<dbReference type="PANTHER" id="PTHR32305">
    <property type="match status" value="1"/>
</dbReference>
<comment type="subcellular location">
    <subcellularLocation>
        <location evidence="1">Secreted</location>
    </subcellularLocation>
</comment>
<dbReference type="Proteomes" id="UP000464178">
    <property type="component" value="Chromosome"/>
</dbReference>
<gene>
    <name evidence="6" type="ORF">SOIL9_79160</name>
</gene>
<dbReference type="NCBIfam" id="TIGR01646">
    <property type="entry name" value="vgr_GE"/>
    <property type="match status" value="1"/>
</dbReference>
<dbReference type="Gene3D" id="2.160.20.160">
    <property type="match status" value="1"/>
</dbReference>
<dbReference type="KEGG" id="gms:SOIL9_79160"/>
<dbReference type="AlphaFoldDB" id="A0A6P2DIK3"/>
<dbReference type="Pfam" id="PF04717">
    <property type="entry name" value="Phage_base_V"/>
    <property type="match status" value="1"/>
</dbReference>
<evidence type="ECO:0000256" key="2">
    <source>
        <dbReference type="ARBA" id="ARBA00005558"/>
    </source>
</evidence>
<organism evidence="6 7">
    <name type="scientific">Gemmata massiliana</name>
    <dbReference type="NCBI Taxonomy" id="1210884"/>
    <lineage>
        <taxon>Bacteria</taxon>
        <taxon>Pseudomonadati</taxon>
        <taxon>Planctomycetota</taxon>
        <taxon>Planctomycetia</taxon>
        <taxon>Gemmatales</taxon>
        <taxon>Gemmataceae</taxon>
        <taxon>Gemmata</taxon>
    </lineage>
</organism>
<dbReference type="EMBL" id="LR593886">
    <property type="protein sequence ID" value="VTS01239.1"/>
    <property type="molecule type" value="Genomic_DNA"/>
</dbReference>
<comment type="similarity">
    <text evidence="2">Belongs to the VgrG protein family.</text>
</comment>
<dbReference type="GO" id="GO:0005576">
    <property type="term" value="C:extracellular region"/>
    <property type="evidence" value="ECO:0007669"/>
    <property type="project" value="UniProtKB-SubCell"/>
</dbReference>
<feature type="domain" description="Gp5/Type VI secretion system Vgr protein OB-fold" evidence="4">
    <location>
        <begin position="380"/>
        <end position="448"/>
    </location>
</feature>
<evidence type="ECO:0000313" key="7">
    <source>
        <dbReference type="Proteomes" id="UP000464178"/>
    </source>
</evidence>
<accession>A0A6P2DIK3</accession>
<dbReference type="RefSeq" id="WP_162672395.1">
    <property type="nucleotide sequence ID" value="NZ_LR593886.1"/>
</dbReference>
<dbReference type="InterPro" id="IPR006531">
    <property type="entry name" value="Gp5/Vgr_OB"/>
</dbReference>
<dbReference type="Gene3D" id="4.10.220.110">
    <property type="match status" value="1"/>
</dbReference>
<dbReference type="Gene3D" id="3.55.50.10">
    <property type="entry name" value="Baseplate protein-like domains"/>
    <property type="match status" value="1"/>
</dbReference>
<dbReference type="PANTHER" id="PTHR32305:SF15">
    <property type="entry name" value="PROTEIN RHSA-RELATED"/>
    <property type="match status" value="1"/>
</dbReference>
<dbReference type="SUPFAM" id="SSF69349">
    <property type="entry name" value="Phage fibre proteins"/>
    <property type="match status" value="1"/>
</dbReference>
<dbReference type="InterPro" id="IPR050708">
    <property type="entry name" value="T6SS_VgrG/RHS"/>
</dbReference>
<dbReference type="InterPro" id="IPR006533">
    <property type="entry name" value="T6SS_Vgr_RhsGE"/>
</dbReference>
<name>A0A6P2DIK3_9BACT</name>
<dbReference type="InterPro" id="IPR037026">
    <property type="entry name" value="Vgr_OB-fold_dom_sf"/>
</dbReference>
<evidence type="ECO:0000313" key="6">
    <source>
        <dbReference type="EMBL" id="VTS01239.1"/>
    </source>
</evidence>
<sequence length="729" mass="79961">MPLTQKRRLVTLTTPLGADTFIVTGFRGRERVSAPFEFTLDLVSENLTVAAADLVGKAVGWTINMPDDSPRPFHGFVRKLVTGETADRGLRRYRAEVVPWLWFLTRTTDCRIFQNMTVDAIITSTFDRLGLTDYKKNLQGTYPTREYCVQYRETAFAFVSRLMEEYGIYYFFEFKEGQHTLVLADSNAAAFDCAPHGTVEYRPDMPGAESISSWDRRFAFRSGKITHTDYNFETPDTNLLKDVDTNLSLTGIGKFELFDYPGGYPVAGDGTTLAKSRMEEVEAGYDTATGSSRCSSFTPGGKFTLEKHPSDNGSYVFLEVEHNASEDWAGGGPGMADYSNTFVAIPTARPFRPAPTTPRPRISGAQTAVVVGMSGEEIYTDKYGRVKVQFFWDRLGKKDENSSCWIRVSEMWAGKQWGMVFTPRIGQEVVVEFLEGDPDRPLITGRVYNAELMPPYALPSNMTQSGLKTRSSKGGGTEDFNELRFEDLKGKEDIYFHAQKDFHRFVENDDDLKVENDQFIQIKNNRTLTVQKGYEKITIEEGNRDRTVSKGNDALTVSKGNRSVTVSEGNESLTVSKGTRTVDVKSDYTVTVQEGNRSITVSKGNDTHTITKGNRVVGVDAGNDTLTVAQGNIGIKATAGSIEIQAGTSITLKVGANKIVIDSSGVLIDAAKVTLKASAGSVEVAPAGVTVKAPNVNLKGDAQVKVEGPMVAVEGAGVTTVKGGIVQIN</sequence>
<dbReference type="InterPro" id="IPR054030">
    <property type="entry name" value="Gp5_Vgr_C"/>
</dbReference>